<dbReference type="GeneID" id="36578766"/>
<evidence type="ECO:0000313" key="4">
    <source>
        <dbReference type="Proteomes" id="UP000235371"/>
    </source>
</evidence>
<dbReference type="EMBL" id="KZ613745">
    <property type="protein sequence ID" value="PMD66147.1"/>
    <property type="molecule type" value="Genomic_DNA"/>
</dbReference>
<feature type="chain" id="PRO_5014362495" description="Secreted protein" evidence="2">
    <location>
        <begin position="20"/>
        <end position="217"/>
    </location>
</feature>
<protein>
    <recommendedName>
        <fullName evidence="5">Secreted protein</fullName>
    </recommendedName>
</protein>
<proteinExistence type="predicted"/>
<dbReference type="Proteomes" id="UP000235371">
    <property type="component" value="Unassembled WGS sequence"/>
</dbReference>
<sequence>MKCMRCTPVFTALWPSVLQASGAALYSMSKPPYSRPHAPAWAACLVDVACPLNHALPINARTAALQGRRVIDPSPPSKDASSSIQSSLLNTSHNRTVGEKINDSTSSHLAPSTPIHLASPHATPMLVLSSQAIPSDSSTQTSTLTFAHAVVFPRPKSRKLNGEALRCMVRGCRSVKTNHLRPHISRRLYARRAADFSRFTQPKHRKTKAPPKLLPSQ</sequence>
<feature type="region of interest" description="Disordered" evidence="1">
    <location>
        <begin position="195"/>
        <end position="217"/>
    </location>
</feature>
<dbReference type="RefSeq" id="XP_024743051.1">
    <property type="nucleotide sequence ID" value="XM_024870684.1"/>
</dbReference>
<feature type="signal peptide" evidence="2">
    <location>
        <begin position="1"/>
        <end position="19"/>
    </location>
</feature>
<evidence type="ECO:0008006" key="5">
    <source>
        <dbReference type="Google" id="ProtNLM"/>
    </source>
</evidence>
<evidence type="ECO:0000313" key="3">
    <source>
        <dbReference type="EMBL" id="PMD66147.1"/>
    </source>
</evidence>
<evidence type="ECO:0000256" key="2">
    <source>
        <dbReference type="SAM" id="SignalP"/>
    </source>
</evidence>
<gene>
    <name evidence="3" type="ORF">K444DRAFT_164580</name>
</gene>
<keyword evidence="2" id="KW-0732">Signal</keyword>
<dbReference type="AlphaFoldDB" id="A0A2J6TT01"/>
<keyword evidence="4" id="KW-1185">Reference proteome</keyword>
<evidence type="ECO:0000256" key="1">
    <source>
        <dbReference type="SAM" id="MobiDB-lite"/>
    </source>
</evidence>
<name>A0A2J6TT01_9HELO</name>
<reference evidence="3 4" key="1">
    <citation type="submission" date="2016-04" db="EMBL/GenBank/DDBJ databases">
        <title>A degradative enzymes factory behind the ericoid mycorrhizal symbiosis.</title>
        <authorList>
            <consortium name="DOE Joint Genome Institute"/>
            <person name="Martino E."/>
            <person name="Morin E."/>
            <person name="Grelet G."/>
            <person name="Kuo A."/>
            <person name="Kohler A."/>
            <person name="Daghino S."/>
            <person name="Barry K."/>
            <person name="Choi C."/>
            <person name="Cichocki N."/>
            <person name="Clum A."/>
            <person name="Copeland A."/>
            <person name="Hainaut M."/>
            <person name="Haridas S."/>
            <person name="Labutti K."/>
            <person name="Lindquist E."/>
            <person name="Lipzen A."/>
            <person name="Khouja H.-R."/>
            <person name="Murat C."/>
            <person name="Ohm R."/>
            <person name="Olson A."/>
            <person name="Spatafora J."/>
            <person name="Veneault-Fourrey C."/>
            <person name="Henrissat B."/>
            <person name="Grigoriev I."/>
            <person name="Martin F."/>
            <person name="Perotto S."/>
        </authorList>
    </citation>
    <scope>NUCLEOTIDE SEQUENCE [LARGE SCALE GENOMIC DNA]</scope>
    <source>
        <strain evidence="3 4">E</strain>
    </source>
</reference>
<feature type="region of interest" description="Disordered" evidence="1">
    <location>
        <begin position="69"/>
        <end position="93"/>
    </location>
</feature>
<dbReference type="InParanoid" id="A0A2J6TT01"/>
<accession>A0A2J6TT01</accession>
<feature type="compositionally biased region" description="Low complexity" evidence="1">
    <location>
        <begin position="77"/>
        <end position="87"/>
    </location>
</feature>
<organism evidence="3 4">
    <name type="scientific">Hyaloscypha bicolor E</name>
    <dbReference type="NCBI Taxonomy" id="1095630"/>
    <lineage>
        <taxon>Eukaryota</taxon>
        <taxon>Fungi</taxon>
        <taxon>Dikarya</taxon>
        <taxon>Ascomycota</taxon>
        <taxon>Pezizomycotina</taxon>
        <taxon>Leotiomycetes</taxon>
        <taxon>Helotiales</taxon>
        <taxon>Hyaloscyphaceae</taxon>
        <taxon>Hyaloscypha</taxon>
        <taxon>Hyaloscypha bicolor</taxon>
    </lineage>
</organism>